<evidence type="ECO:0000256" key="1">
    <source>
        <dbReference type="ARBA" id="ARBA00006930"/>
    </source>
</evidence>
<feature type="coiled-coil region" evidence="4">
    <location>
        <begin position="165"/>
        <end position="253"/>
    </location>
</feature>
<dbReference type="EMBL" id="JACEIP010000005">
    <property type="protein sequence ID" value="MBA4542241.1"/>
    <property type="molecule type" value="Genomic_DNA"/>
</dbReference>
<evidence type="ECO:0000313" key="6">
    <source>
        <dbReference type="EMBL" id="MBA4542241.1"/>
    </source>
</evidence>
<dbReference type="GO" id="GO:0016887">
    <property type="term" value="F:ATP hydrolysis activity"/>
    <property type="evidence" value="ECO:0007669"/>
    <property type="project" value="InterPro"/>
</dbReference>
<dbReference type="InterPro" id="IPR038729">
    <property type="entry name" value="Rad50/SbcC_AAA"/>
</dbReference>
<dbReference type="SUPFAM" id="SSF52540">
    <property type="entry name" value="P-loop containing nucleoside triphosphate hydrolases"/>
    <property type="match status" value="1"/>
</dbReference>
<evidence type="ECO:0000259" key="5">
    <source>
        <dbReference type="Pfam" id="PF13476"/>
    </source>
</evidence>
<evidence type="ECO:0000256" key="4">
    <source>
        <dbReference type="SAM" id="Coils"/>
    </source>
</evidence>
<dbReference type="SUPFAM" id="SSF75712">
    <property type="entry name" value="Rad50 coiled-coil Zn hook"/>
    <property type="match status" value="1"/>
</dbReference>
<dbReference type="RefSeq" id="WP_052153950.1">
    <property type="nucleotide sequence ID" value="NZ_JACEIP010000005.1"/>
</dbReference>
<dbReference type="InterPro" id="IPR027417">
    <property type="entry name" value="P-loop_NTPase"/>
</dbReference>
<evidence type="ECO:0000256" key="3">
    <source>
        <dbReference type="ARBA" id="ARBA00013368"/>
    </source>
</evidence>
<dbReference type="OrthoDB" id="267455at2"/>
<dbReference type="PANTHER" id="PTHR32114:SF2">
    <property type="entry name" value="ABC TRANSPORTER ABCH.3"/>
    <property type="match status" value="1"/>
</dbReference>
<dbReference type="Gene3D" id="3.40.50.300">
    <property type="entry name" value="P-loop containing nucleotide triphosphate hydrolases"/>
    <property type="match status" value="1"/>
</dbReference>
<proteinExistence type="inferred from homology"/>
<reference evidence="6 7" key="1">
    <citation type="submission" date="2020-07" db="EMBL/GenBank/DDBJ databases">
        <authorList>
            <person name="Feng H."/>
        </authorList>
    </citation>
    <scope>NUCLEOTIDE SEQUENCE [LARGE SCALE GENOMIC DNA]</scope>
    <source>
        <strain evidence="7">s-11</strain>
    </source>
</reference>
<protein>
    <recommendedName>
        <fullName evidence="3">Nuclease SbcCD subunit C</fullName>
    </recommendedName>
</protein>
<dbReference type="Proteomes" id="UP000530514">
    <property type="component" value="Unassembled WGS sequence"/>
</dbReference>
<organism evidence="6 7">
    <name type="scientific">Thermoactinomyces daqus</name>
    <dbReference type="NCBI Taxonomy" id="1329516"/>
    <lineage>
        <taxon>Bacteria</taxon>
        <taxon>Bacillati</taxon>
        <taxon>Bacillota</taxon>
        <taxon>Bacilli</taxon>
        <taxon>Bacillales</taxon>
        <taxon>Thermoactinomycetaceae</taxon>
        <taxon>Thermoactinomyces</taxon>
    </lineage>
</organism>
<evidence type="ECO:0000313" key="7">
    <source>
        <dbReference type="Proteomes" id="UP000530514"/>
    </source>
</evidence>
<name>A0A7W1X8X8_9BACL</name>
<comment type="caution">
    <text evidence="6">The sequence shown here is derived from an EMBL/GenBank/DDBJ whole genome shotgun (WGS) entry which is preliminary data.</text>
</comment>
<sequence length="504" mass="57893">MNCFQKLIIENFQSHHYTEIDFSDGLNVFVGPSDSGKSAILRALRWVLFNIPRGSEFIRTGAKECRVSLIFADGTEVIRLRSSSVNRYILRKPDGTEQIFEGFGNTVPQEVTDVHRIQPVKLDQKEMLVHFGTQLESPFLLFESSQTKAKTIGRISGAHLIDNALKKTNGDRLALNSEIRRLEEEREKLEEKLKPYGNLDQLESDLETAEEAFYQARRKQELLETLRKHVHALQTIESSKQKEKETIAKLKNLSLAEAAVARLEQKIILARQWTRQQEKWLRVQREIGENRQLIQAADRLPLAEEALRSSEAKKQTGMRLIQLKSKWDNLREQRSHWEKEQKRLEQVPEAGRSYEAAREKMSRLKTLMQLGAKVKSLQKEIGFLRGRVSEQQRRARGLGTVLPPLESKSELLRKLKTFHRNLTDVRDRISRGKQYIHDQEQTIIRLTNEWAELLKQQGTCPTCGSPISGSIIEHIMNEYQGGYARAAAGRENQADSHATGEGQK</sequence>
<comment type="similarity">
    <text evidence="1">Belongs to the SMC family. SbcC subfamily.</text>
</comment>
<gene>
    <name evidence="6" type="ORF">H1164_04910</name>
</gene>
<dbReference type="AlphaFoldDB" id="A0A7W1X8X8"/>
<feature type="domain" description="Rad50/SbcC-type AAA" evidence="5">
    <location>
        <begin position="6"/>
        <end position="237"/>
    </location>
</feature>
<dbReference type="GO" id="GO:0006302">
    <property type="term" value="P:double-strand break repair"/>
    <property type="evidence" value="ECO:0007669"/>
    <property type="project" value="InterPro"/>
</dbReference>
<dbReference type="PANTHER" id="PTHR32114">
    <property type="entry name" value="ABC TRANSPORTER ABCH.3"/>
    <property type="match status" value="1"/>
</dbReference>
<comment type="subunit">
    <text evidence="2">Heterodimer of SbcC and SbcD.</text>
</comment>
<evidence type="ECO:0000256" key="2">
    <source>
        <dbReference type="ARBA" id="ARBA00011322"/>
    </source>
</evidence>
<keyword evidence="4" id="KW-0175">Coiled coil</keyword>
<dbReference type="Pfam" id="PF13476">
    <property type="entry name" value="AAA_23"/>
    <property type="match status" value="1"/>
</dbReference>
<accession>A0A7W1X8X8</accession>
<dbReference type="Gene3D" id="1.10.287.510">
    <property type="entry name" value="Helix hairpin bin"/>
    <property type="match status" value="1"/>
</dbReference>
<keyword evidence="7" id="KW-1185">Reference proteome</keyword>